<dbReference type="Proteomes" id="UP000596742">
    <property type="component" value="Unassembled WGS sequence"/>
</dbReference>
<name>A0A8B6E645_MYTGA</name>
<dbReference type="EMBL" id="UYJE01004609">
    <property type="protein sequence ID" value="VDI29671.1"/>
    <property type="molecule type" value="Genomic_DNA"/>
</dbReference>
<dbReference type="SUPFAM" id="SSF140860">
    <property type="entry name" value="Pseudo ankyrin repeat-like"/>
    <property type="match status" value="1"/>
</dbReference>
<reference evidence="1" key="1">
    <citation type="submission" date="2018-11" db="EMBL/GenBank/DDBJ databases">
        <authorList>
            <person name="Alioto T."/>
            <person name="Alioto T."/>
        </authorList>
    </citation>
    <scope>NUCLEOTIDE SEQUENCE</scope>
</reference>
<sequence>MQSEKDSSLYLVLNEIIENGKFDLMLYFLQTGYCRNINMNDLLKTSCRYGQVKLVQWIVVSVEHKELDIKSAFHEACDGVKHDHVLYRKHLDNIKCLALMWHCIHDINMFEIDTILNKMTDTSDSIPDDDLKTWLLYIKNINKRICQSHNALLNTEENINQQIQQVHDGKCCVEEATDNNDLNSRDEQDECLIPTKRLRLEREEQT</sequence>
<evidence type="ECO:0000313" key="1">
    <source>
        <dbReference type="EMBL" id="VDI29671.1"/>
    </source>
</evidence>
<dbReference type="AlphaFoldDB" id="A0A8B6E645"/>
<dbReference type="OrthoDB" id="10459271at2759"/>
<proteinExistence type="predicted"/>
<protein>
    <submittedName>
        <fullName evidence="1">Uncharacterized protein</fullName>
    </submittedName>
</protein>
<accession>A0A8B6E645</accession>
<organism evidence="1 2">
    <name type="scientific">Mytilus galloprovincialis</name>
    <name type="common">Mediterranean mussel</name>
    <dbReference type="NCBI Taxonomy" id="29158"/>
    <lineage>
        <taxon>Eukaryota</taxon>
        <taxon>Metazoa</taxon>
        <taxon>Spiralia</taxon>
        <taxon>Lophotrochozoa</taxon>
        <taxon>Mollusca</taxon>
        <taxon>Bivalvia</taxon>
        <taxon>Autobranchia</taxon>
        <taxon>Pteriomorphia</taxon>
        <taxon>Mytilida</taxon>
        <taxon>Mytiloidea</taxon>
        <taxon>Mytilidae</taxon>
        <taxon>Mytilinae</taxon>
        <taxon>Mytilus</taxon>
    </lineage>
</organism>
<gene>
    <name evidence="1" type="ORF">MGAL_10B036785</name>
</gene>
<comment type="caution">
    <text evidence="1">The sequence shown here is derived from an EMBL/GenBank/DDBJ whole genome shotgun (WGS) entry which is preliminary data.</text>
</comment>
<keyword evidence="2" id="KW-1185">Reference proteome</keyword>
<evidence type="ECO:0000313" key="2">
    <source>
        <dbReference type="Proteomes" id="UP000596742"/>
    </source>
</evidence>